<accession>A0A2U3EHX1</accession>
<feature type="compositionally biased region" description="Basic residues" evidence="1">
    <location>
        <begin position="286"/>
        <end position="295"/>
    </location>
</feature>
<proteinExistence type="predicted"/>
<reference evidence="2" key="3">
    <citation type="submission" date="2023-11" db="EMBL/GenBank/DDBJ databases">
        <authorList>
            <person name="Beijen E."/>
            <person name="Ohm R.A."/>
        </authorList>
    </citation>
    <scope>NUCLEOTIDE SEQUENCE</scope>
    <source>
        <strain evidence="2">CBS 150709</strain>
    </source>
</reference>
<dbReference type="EMBL" id="JAWRVI010000002">
    <property type="protein sequence ID" value="KAK4094986.1"/>
    <property type="molecule type" value="Genomic_DNA"/>
</dbReference>
<dbReference type="AlphaFoldDB" id="A0A2U3EHX1"/>
<dbReference type="Proteomes" id="UP001287286">
    <property type="component" value="Unassembled WGS sequence"/>
</dbReference>
<evidence type="ECO:0000313" key="5">
    <source>
        <dbReference type="Proteomes" id="UP001287286"/>
    </source>
</evidence>
<protein>
    <submittedName>
        <fullName evidence="3">Uncharacterized protein</fullName>
    </submittedName>
</protein>
<evidence type="ECO:0000313" key="2">
    <source>
        <dbReference type="EMBL" id="KAK4094986.1"/>
    </source>
</evidence>
<reference evidence="2 5" key="4">
    <citation type="journal article" date="2024" name="Microbiol. Resour. Announc.">
        <title>Genome annotations for the ascomycete fungi Trichoderma harzianum, Trichoderma aggressivum, and Purpureocillium lilacinum.</title>
        <authorList>
            <person name="Beijen E.P.W."/>
            <person name="Ohm R.A."/>
        </authorList>
    </citation>
    <scope>NUCLEOTIDE SEQUENCE [LARGE SCALE GENOMIC DNA]</scope>
    <source>
        <strain evidence="2 5">CBS 150709</strain>
    </source>
</reference>
<gene>
    <name evidence="3" type="ORF">PCL_09390</name>
    <name evidence="2" type="ORF">Purlil1_682</name>
</gene>
<feature type="region of interest" description="Disordered" evidence="1">
    <location>
        <begin position="57"/>
        <end position="104"/>
    </location>
</feature>
<reference evidence="3 4" key="2">
    <citation type="journal article" date="2016" name="Front. Microbiol.">
        <title>Genome and transcriptome sequences reveal the specific parasitism of the nematophagous Purpureocillium lilacinum 36-1.</title>
        <authorList>
            <person name="Xie J."/>
            <person name="Li S."/>
            <person name="Mo C."/>
            <person name="Xiao X."/>
            <person name="Peng D."/>
            <person name="Wang G."/>
            <person name="Xiao Y."/>
        </authorList>
    </citation>
    <scope>NUCLEOTIDE SEQUENCE [LARGE SCALE GENOMIC DNA]</scope>
    <source>
        <strain evidence="3 4">36-1</strain>
    </source>
</reference>
<feature type="region of interest" description="Disordered" evidence="1">
    <location>
        <begin position="286"/>
        <end position="317"/>
    </location>
</feature>
<dbReference type="Proteomes" id="UP000245956">
    <property type="component" value="Unassembled WGS sequence"/>
</dbReference>
<organism evidence="3 4">
    <name type="scientific">Purpureocillium lilacinum</name>
    <name type="common">Paecilomyces lilacinus</name>
    <dbReference type="NCBI Taxonomy" id="33203"/>
    <lineage>
        <taxon>Eukaryota</taxon>
        <taxon>Fungi</taxon>
        <taxon>Dikarya</taxon>
        <taxon>Ascomycota</taxon>
        <taxon>Pezizomycotina</taxon>
        <taxon>Sordariomycetes</taxon>
        <taxon>Hypocreomycetidae</taxon>
        <taxon>Hypocreales</taxon>
        <taxon>Ophiocordycipitaceae</taxon>
        <taxon>Purpureocillium</taxon>
    </lineage>
</organism>
<comment type="caution">
    <text evidence="3">The sequence shown here is derived from an EMBL/GenBank/DDBJ whole genome shotgun (WGS) entry which is preliminary data.</text>
</comment>
<keyword evidence="5" id="KW-1185">Reference proteome</keyword>
<reference evidence="3" key="1">
    <citation type="submission" date="2015-05" db="EMBL/GenBank/DDBJ databases">
        <authorList>
            <person name="Wang D.B."/>
            <person name="Wang M."/>
        </authorList>
    </citation>
    <scope>NUCLEOTIDE SEQUENCE</scope>
    <source>
        <strain evidence="3">36-1</strain>
    </source>
</reference>
<evidence type="ECO:0000256" key="1">
    <source>
        <dbReference type="SAM" id="MobiDB-lite"/>
    </source>
</evidence>
<evidence type="ECO:0000313" key="3">
    <source>
        <dbReference type="EMBL" id="PWI74114.1"/>
    </source>
</evidence>
<evidence type="ECO:0000313" key="4">
    <source>
        <dbReference type="Proteomes" id="UP000245956"/>
    </source>
</evidence>
<name>A0A2U3EHX1_PURLI</name>
<dbReference type="EMBL" id="LCWV01000004">
    <property type="protein sequence ID" value="PWI74114.1"/>
    <property type="molecule type" value="Genomic_DNA"/>
</dbReference>
<sequence length="572" mass="61457">MDPPSHSEDGAGRAHGEACLTVSSTWDDDAAAHNARARAHCLRVPGAVPYRIVSRHANGRDEMRNQTTTTLRLPSTGADYRDRGPAAAAAGSMGDDGDGDGGRQALDWGGEMVDAHLALSNKLFWVWNWSRDKKACLNWGRATPGGYISFELARLWLVCGSGAVFWLSSGSSGSVVWLAARPSAPHQVKSGSARRPAVGEAIGGVGVGWLRVEDPRAAGCPDLQQPPGWVPDGRPGRLAVAVAVPRRGSSSARSSHVQMAWLHPTSLDALDALSFLSLRARSITAHARRRRKAHHAGQTNAPTVHSPPACASSSNKPEVSVHVKSARAPPVVNSTGGAECSGHVRFFRTSEPPIRPKIPKEEPTVRLNSFVVLLGYGAVLFSSAGAPSGGSDPLFLYLLLLGWARGPPLAACLALPASSCGRLRSAPTPDSCLIRTHVPRERESAPRRKGADTSLEPLVSFLVATGSTPEMGGRGQEQLARRLSFSTTQRAPSICRRHTHLPCTAGWIRGALTLHQAHYHHLSKLTYLRKLRPYLPRRERGAVVPTKQSDYYSTVHRTTLLYRRSGGLDNEV</sequence>